<proteinExistence type="inferred from homology"/>
<dbReference type="Pfam" id="PF00909">
    <property type="entry name" value="Ammonium_transp"/>
    <property type="match status" value="1"/>
</dbReference>
<feature type="transmembrane region" description="Helical" evidence="8">
    <location>
        <begin position="267"/>
        <end position="284"/>
    </location>
</feature>
<dbReference type="Proteomes" id="UP000177950">
    <property type="component" value="Unassembled WGS sequence"/>
</dbReference>
<evidence type="ECO:0000256" key="6">
    <source>
        <dbReference type="ARBA" id="ARBA00023136"/>
    </source>
</evidence>
<feature type="transmembrane region" description="Helical" evidence="8">
    <location>
        <begin position="327"/>
        <end position="352"/>
    </location>
</feature>
<keyword evidence="5 8" id="KW-1133">Transmembrane helix</keyword>
<dbReference type="SUPFAM" id="SSF111352">
    <property type="entry name" value="Ammonium transporter"/>
    <property type="match status" value="1"/>
</dbReference>
<reference evidence="10 11" key="1">
    <citation type="journal article" date="2016" name="Nat. Commun.">
        <title>Thousands of microbial genomes shed light on interconnected biogeochemical processes in an aquifer system.</title>
        <authorList>
            <person name="Anantharaman K."/>
            <person name="Brown C.T."/>
            <person name="Hug L.A."/>
            <person name="Sharon I."/>
            <person name="Castelle C.J."/>
            <person name="Probst A.J."/>
            <person name="Thomas B.C."/>
            <person name="Singh A."/>
            <person name="Wilkins M.J."/>
            <person name="Karaoz U."/>
            <person name="Brodie E.L."/>
            <person name="Williams K.H."/>
            <person name="Hubbard S.S."/>
            <person name="Banfield J.F."/>
        </authorList>
    </citation>
    <scope>NUCLEOTIDE SEQUENCE [LARGE SCALE GENOMIC DNA]</scope>
</reference>
<feature type="transmembrane region" description="Helical" evidence="8">
    <location>
        <begin position="75"/>
        <end position="94"/>
    </location>
</feature>
<keyword evidence="7" id="KW-0924">Ammonia transport</keyword>
<feature type="transmembrane region" description="Helical" evidence="8">
    <location>
        <begin position="33"/>
        <end position="55"/>
    </location>
</feature>
<feature type="transmembrane region" description="Helical" evidence="8">
    <location>
        <begin position="242"/>
        <end position="261"/>
    </location>
</feature>
<comment type="similarity">
    <text evidence="2">Belongs to the ammonia transporter channel (TC 1.A.11.2) family.</text>
</comment>
<accession>A0A1F6UHZ5</accession>
<evidence type="ECO:0000256" key="7">
    <source>
        <dbReference type="ARBA" id="ARBA00023177"/>
    </source>
</evidence>
<comment type="caution">
    <text evidence="10">The sequence shown here is derived from an EMBL/GenBank/DDBJ whole genome shotgun (WGS) entry which is preliminary data.</text>
</comment>
<dbReference type="InterPro" id="IPR018047">
    <property type="entry name" value="Ammonium_transpt_CS"/>
</dbReference>
<evidence type="ECO:0000313" key="10">
    <source>
        <dbReference type="EMBL" id="OGI56922.1"/>
    </source>
</evidence>
<dbReference type="PANTHER" id="PTHR11730:SF89">
    <property type="entry name" value="AMMONIUM TRANSPORTER SLL0108-RELATED"/>
    <property type="match status" value="1"/>
</dbReference>
<dbReference type="InterPro" id="IPR024041">
    <property type="entry name" value="NH4_transpt_AmtB-like_dom"/>
</dbReference>
<evidence type="ECO:0000256" key="5">
    <source>
        <dbReference type="ARBA" id="ARBA00022989"/>
    </source>
</evidence>
<dbReference type="GO" id="GO:0097272">
    <property type="term" value="P:ammonium homeostasis"/>
    <property type="evidence" value="ECO:0007669"/>
    <property type="project" value="TreeGrafter"/>
</dbReference>
<evidence type="ECO:0000256" key="8">
    <source>
        <dbReference type="SAM" id="Phobius"/>
    </source>
</evidence>
<feature type="transmembrane region" description="Helical" evidence="8">
    <location>
        <begin position="213"/>
        <end position="235"/>
    </location>
</feature>
<dbReference type="AlphaFoldDB" id="A0A1F6UHZ5"/>
<evidence type="ECO:0000313" key="11">
    <source>
        <dbReference type="Proteomes" id="UP000177950"/>
    </source>
</evidence>
<evidence type="ECO:0000256" key="2">
    <source>
        <dbReference type="ARBA" id="ARBA00005887"/>
    </source>
</evidence>
<dbReference type="EMBL" id="MFSV01000165">
    <property type="protein sequence ID" value="OGI56922.1"/>
    <property type="molecule type" value="Genomic_DNA"/>
</dbReference>
<dbReference type="InterPro" id="IPR029020">
    <property type="entry name" value="Ammonium/urea_transptr"/>
</dbReference>
<dbReference type="PROSITE" id="PS01219">
    <property type="entry name" value="AMMONIUM_TRANSP"/>
    <property type="match status" value="1"/>
</dbReference>
<feature type="transmembrane region" description="Helical" evidence="8">
    <location>
        <begin position="103"/>
        <end position="123"/>
    </location>
</feature>
<dbReference type="GO" id="GO:0016020">
    <property type="term" value="C:membrane"/>
    <property type="evidence" value="ECO:0007669"/>
    <property type="project" value="UniProtKB-SubCell"/>
</dbReference>
<dbReference type="PANTHER" id="PTHR11730">
    <property type="entry name" value="AMMONIUM TRANSPORTER"/>
    <property type="match status" value="1"/>
</dbReference>
<sequence>MGAVMVLAMHAGFAFLELGTVRKKNQVNALVKILADFSVSTVVYFVVGYTVAYGVDFFVAAPELAAKSGYALMKFFFLLTFAAAVPAIVSGGIAERARFFPQLIATAVIVGFIYPFYEGIVWGERYNVQLLLESSFGAKFHDFAGSIVVHAMGGWLALTAVMLLGARRGRYTSDGKVIAIPPSSIPFLALGSWILVVGWFGFNVMSAQGVDNITGLVAVNSLMAMVGGVLGALVAGRNDPGFVHNGALAGLVAICAGSDVVHPLGGLVIGAAAGGLFVLAFTLTQHRWKIDDVLGVWPLHGLAGVWGGLACGIFGKEAWGGMGGVSFIAQLIGTVGGVSIALMGGFLVYGALKKWMGIRLSHEEEYAGADLSVHKISANPEEEMTH</sequence>
<evidence type="ECO:0000256" key="3">
    <source>
        <dbReference type="ARBA" id="ARBA00022448"/>
    </source>
</evidence>
<comment type="subcellular location">
    <subcellularLocation>
        <location evidence="1">Membrane</location>
        <topology evidence="1">Multi-pass membrane protein</topology>
    </subcellularLocation>
</comment>
<feature type="domain" description="Ammonium transporter AmtB-like" evidence="9">
    <location>
        <begin position="3"/>
        <end position="376"/>
    </location>
</feature>
<dbReference type="Gene3D" id="1.10.3430.10">
    <property type="entry name" value="Ammonium transporter AmtB like domains"/>
    <property type="match status" value="1"/>
</dbReference>
<keyword evidence="4 8" id="KW-0812">Transmembrane</keyword>
<name>A0A1F6UHZ5_9PROT</name>
<feature type="transmembrane region" description="Helical" evidence="8">
    <location>
        <begin position="296"/>
        <end position="315"/>
    </location>
</feature>
<keyword evidence="3" id="KW-0813">Transport</keyword>
<dbReference type="GO" id="GO:0008519">
    <property type="term" value="F:ammonium channel activity"/>
    <property type="evidence" value="ECO:0007669"/>
    <property type="project" value="InterPro"/>
</dbReference>
<feature type="transmembrane region" description="Helical" evidence="8">
    <location>
        <begin position="177"/>
        <end position="201"/>
    </location>
</feature>
<evidence type="ECO:0000256" key="1">
    <source>
        <dbReference type="ARBA" id="ARBA00004141"/>
    </source>
</evidence>
<evidence type="ECO:0000256" key="4">
    <source>
        <dbReference type="ARBA" id="ARBA00022692"/>
    </source>
</evidence>
<organism evidence="10 11">
    <name type="scientific">Candidatus Muproteobacteria bacterium RBG_19FT_COMBO_61_10</name>
    <dbReference type="NCBI Taxonomy" id="1817761"/>
    <lineage>
        <taxon>Bacteria</taxon>
        <taxon>Pseudomonadati</taxon>
        <taxon>Pseudomonadota</taxon>
        <taxon>Candidatus Muproteobacteria</taxon>
    </lineage>
</organism>
<gene>
    <name evidence="10" type="ORF">A2V58_04765</name>
</gene>
<keyword evidence="6 8" id="KW-0472">Membrane</keyword>
<evidence type="ECO:0000259" key="9">
    <source>
        <dbReference type="Pfam" id="PF00909"/>
    </source>
</evidence>
<feature type="transmembrane region" description="Helical" evidence="8">
    <location>
        <begin position="143"/>
        <end position="165"/>
    </location>
</feature>
<protein>
    <submittedName>
        <fullName evidence="10">Ammonium transporter</fullName>
    </submittedName>
</protein>